<comment type="caution">
    <text evidence="2">The sequence shown here is derived from an EMBL/GenBank/DDBJ whole genome shotgun (WGS) entry which is preliminary data.</text>
</comment>
<dbReference type="AlphaFoldDB" id="A0A7V0Z6H2"/>
<accession>A0A7V0Z6H2</accession>
<sequence>MPKISFKDIDKKLKEPWQPQDVVYVNETALRIAKIDGAYKWHTHQNEDEFFYVVKGKIFIDLENESVELKEGEGFLVKQGTRHRSRSEKPAYVLLVEPIKTKTRGEE</sequence>
<dbReference type="InterPro" id="IPR011051">
    <property type="entry name" value="RmlC_Cupin_sf"/>
</dbReference>
<dbReference type="InterPro" id="IPR013096">
    <property type="entry name" value="Cupin_2"/>
</dbReference>
<dbReference type="PANTHER" id="PTHR36114">
    <property type="entry name" value="16.7 KDA PROTEIN IN WHIE LOCUS"/>
    <property type="match status" value="1"/>
</dbReference>
<reference evidence="2" key="1">
    <citation type="journal article" date="2020" name="mSystems">
        <title>Genome- and Community-Level Interaction Insights into Carbon Utilization and Element Cycling Functions of Hydrothermarchaeota in Hydrothermal Sediment.</title>
        <authorList>
            <person name="Zhou Z."/>
            <person name="Liu Y."/>
            <person name="Xu W."/>
            <person name="Pan J."/>
            <person name="Luo Z.H."/>
            <person name="Li M."/>
        </authorList>
    </citation>
    <scope>NUCLEOTIDE SEQUENCE [LARGE SCALE GENOMIC DNA]</scope>
    <source>
        <strain evidence="2">SpSt-258</strain>
    </source>
</reference>
<dbReference type="SUPFAM" id="SSF51182">
    <property type="entry name" value="RmlC-like cupins"/>
    <property type="match status" value="1"/>
</dbReference>
<evidence type="ECO:0000259" key="1">
    <source>
        <dbReference type="Pfam" id="PF07883"/>
    </source>
</evidence>
<dbReference type="InterPro" id="IPR052044">
    <property type="entry name" value="PKS_Associated_Protein"/>
</dbReference>
<feature type="domain" description="Cupin type-2" evidence="1">
    <location>
        <begin position="39"/>
        <end position="96"/>
    </location>
</feature>
<protein>
    <submittedName>
        <fullName evidence="2">Cupin domain-containing protein</fullName>
    </submittedName>
</protein>
<organism evidence="2">
    <name type="scientific">candidate division WOR-3 bacterium</name>
    <dbReference type="NCBI Taxonomy" id="2052148"/>
    <lineage>
        <taxon>Bacteria</taxon>
        <taxon>Bacteria division WOR-3</taxon>
    </lineage>
</organism>
<evidence type="ECO:0000313" key="2">
    <source>
        <dbReference type="EMBL" id="HDY59468.1"/>
    </source>
</evidence>
<proteinExistence type="predicted"/>
<dbReference type="Pfam" id="PF07883">
    <property type="entry name" value="Cupin_2"/>
    <property type="match status" value="1"/>
</dbReference>
<dbReference type="InterPro" id="IPR014710">
    <property type="entry name" value="RmlC-like_jellyroll"/>
</dbReference>
<gene>
    <name evidence="2" type="ORF">ENP86_07955</name>
</gene>
<dbReference type="EMBL" id="DSKY01000020">
    <property type="protein sequence ID" value="HDY59468.1"/>
    <property type="molecule type" value="Genomic_DNA"/>
</dbReference>
<dbReference type="PANTHER" id="PTHR36114:SF1">
    <property type="entry name" value="16.7 KDA PROTEIN IN WHIE LOCUS"/>
    <property type="match status" value="1"/>
</dbReference>
<dbReference type="CDD" id="cd02226">
    <property type="entry name" value="cupin_YdbB-like"/>
    <property type="match status" value="1"/>
</dbReference>
<dbReference type="Gene3D" id="2.60.120.10">
    <property type="entry name" value="Jelly Rolls"/>
    <property type="match status" value="1"/>
</dbReference>
<name>A0A7V0Z6H2_UNCW3</name>